<feature type="compositionally biased region" description="Polar residues" evidence="1">
    <location>
        <begin position="65"/>
        <end position="81"/>
    </location>
</feature>
<evidence type="ECO:0000256" key="1">
    <source>
        <dbReference type="SAM" id="MobiDB-lite"/>
    </source>
</evidence>
<dbReference type="PANTHER" id="PTHR42754:SF1">
    <property type="entry name" value="LIPOPROTEIN"/>
    <property type="match status" value="1"/>
</dbReference>
<dbReference type="AlphaFoldDB" id="A0A7G7G4P5"/>
<dbReference type="EMBL" id="CP055156">
    <property type="protein sequence ID" value="QNF32129.1"/>
    <property type="molecule type" value="Genomic_DNA"/>
</dbReference>
<organism evidence="3 4">
    <name type="scientific">Adhaeribacter swui</name>
    <dbReference type="NCBI Taxonomy" id="2086471"/>
    <lineage>
        <taxon>Bacteria</taxon>
        <taxon>Pseudomonadati</taxon>
        <taxon>Bacteroidota</taxon>
        <taxon>Cytophagia</taxon>
        <taxon>Cytophagales</taxon>
        <taxon>Hymenobacteraceae</taxon>
        <taxon>Adhaeribacter</taxon>
    </lineage>
</organism>
<feature type="region of interest" description="Disordered" evidence="1">
    <location>
        <begin position="61"/>
        <end position="81"/>
    </location>
</feature>
<accession>A0A7G7G4P5</accession>
<protein>
    <submittedName>
        <fullName evidence="3">T9SS type A sorting domain-containing protein</fullName>
    </submittedName>
</protein>
<sequence length="1033" mass="111511">MFAAGPVRIAAYQKGNATYKPAEQTQSFLVTLSGKQNDWAFGGNQADTLATMIPTPDGGYLLGGTSRSGKSGDKSQASQGSSDYWISKISKTGQKQWDKTFGGSQTDQLSALVATPDGGYLLGGTSTSGKTGDKSQASKGSSDYWLVKIDGAGNKLWDKTYGGSGKDELAAILVTKQGYLLGGSSASGTSSDKSQSSKGKTDYWIIEIDATGNKLWDKTYGGSQDDQLAALLASPEGGFLVGGSSASGTSGDKSQSARANVDYWVIRIDEQGTKLWDKTYGGKKGIRFNDAWNYEAGYSYLSTLTATPDGGYLVAGSSSASKGFEKSEDTHDHFYEVADYWILKINKQGEKIWDNAYGSVTTFAEIDFGREIGSSQLSAVVPLPEGGYLLAGTSEAYRGRDKSEENRRNTLKISPEYPNTTEQQYALWNDYWIIKIDEQGKKLEDRTLGSAQNNTLVAAARTPEGNFMLAGYSESGTNNDKSSASKGATDYWLVQVAGRKVPEPTTAAWDMLFGDEKNDNFTSVIKTTDGGYLAAGYSKSTYVRDGETFFQGKFNYWIVKTDKRGHKLWDKTYGGQADDYLNSVIQTQDGGYLLGGSSLSGKSGNKSQDSRGDRDYWIIKVDAQGNKQWDKTYGGSKYDELKKVVQLASGEYVLGGYSNSPTSGDKTQGSQGNTDYWVVKISKNGTKLWDKRYGGTNHDKLGSFTETSDGGFLLVGGSLSGKSGDKSQANPTNLGGNTDYWVVKTDQHGNLLWDKTYGSYENDDAYSVARSGNDFYISGTSYSDKGGSKSQNSRGGKDYWAIKIDAQGNQLWDKTFGGSQNDELSASSASNDGGLVLAGSSYSGNSGDKSQDSRGSSDYWIVKVDAAGKQVYDKRFGGNGTDELRAVLHTNDGGLLLGGTSDSNSSGEHSQSRYGGTDYWLVKVAPETLPMVATTQGNSAIAAEGKHLTSLLAYPNPFSDKLTIRFTLPETQSVTLRVLDSQGKAVTTLFQQEAQAQQPYEVEWQASKQEAGFYLLQLVTSTEQKTIKLLLRK</sequence>
<reference evidence="3 4" key="1">
    <citation type="journal article" date="2018" name="Int. J. Syst. Evol. Microbiol.">
        <title>Adhaeribacter swui sp. nov., isolated from wet mud.</title>
        <authorList>
            <person name="Kim D.U."/>
            <person name="Kim K.W."/>
            <person name="Kang M.S."/>
            <person name="Kim J.Y."/>
            <person name="Jang J.H."/>
            <person name="Kim M.K."/>
        </authorList>
    </citation>
    <scope>NUCLEOTIDE SEQUENCE [LARGE SCALE GENOMIC DNA]</scope>
    <source>
        <strain evidence="3 4">KCTC 52873</strain>
    </source>
</reference>
<dbReference type="RefSeq" id="WP_185272910.1">
    <property type="nucleotide sequence ID" value="NZ_CP055156.1"/>
</dbReference>
<dbReference type="Gene3D" id="2.60.40.4070">
    <property type="match status" value="1"/>
</dbReference>
<gene>
    <name evidence="3" type="ORF">HUW51_05060</name>
</gene>
<feature type="domain" description="Secretion system C-terminal sorting" evidence="2">
    <location>
        <begin position="954"/>
        <end position="1029"/>
    </location>
</feature>
<dbReference type="PANTHER" id="PTHR42754">
    <property type="entry name" value="ENDOGLUCANASE"/>
    <property type="match status" value="1"/>
</dbReference>
<evidence type="ECO:0000313" key="4">
    <source>
        <dbReference type="Proteomes" id="UP000515237"/>
    </source>
</evidence>
<dbReference type="KEGG" id="aswu:HUW51_05060"/>
<name>A0A7G7G4P5_9BACT</name>
<dbReference type="NCBIfam" id="TIGR04183">
    <property type="entry name" value="Por_Secre_tail"/>
    <property type="match status" value="1"/>
</dbReference>
<dbReference type="Pfam" id="PF18962">
    <property type="entry name" value="Por_Secre_tail"/>
    <property type="match status" value="1"/>
</dbReference>
<proteinExistence type="predicted"/>
<dbReference type="Proteomes" id="UP000515237">
    <property type="component" value="Chromosome"/>
</dbReference>
<keyword evidence="4" id="KW-1185">Reference proteome</keyword>
<evidence type="ECO:0000259" key="2">
    <source>
        <dbReference type="Pfam" id="PF18962"/>
    </source>
</evidence>
<evidence type="ECO:0000313" key="3">
    <source>
        <dbReference type="EMBL" id="QNF32129.1"/>
    </source>
</evidence>
<dbReference type="InterPro" id="IPR026444">
    <property type="entry name" value="Secre_tail"/>
</dbReference>